<protein>
    <submittedName>
        <fullName evidence="2">Uncharacterized protein</fullName>
    </submittedName>
</protein>
<dbReference type="Proteomes" id="UP000607653">
    <property type="component" value="Unassembled WGS sequence"/>
</dbReference>
<proteinExistence type="predicted"/>
<feature type="compositionally biased region" description="Polar residues" evidence="1">
    <location>
        <begin position="39"/>
        <end position="61"/>
    </location>
</feature>
<evidence type="ECO:0000313" key="3">
    <source>
        <dbReference type="Proteomes" id="UP000607653"/>
    </source>
</evidence>
<evidence type="ECO:0000313" key="2">
    <source>
        <dbReference type="EMBL" id="DAD32978.1"/>
    </source>
</evidence>
<reference evidence="2 3" key="1">
    <citation type="journal article" date="2020" name="Mol. Biol. Evol.">
        <title>Distinct Expression and Methylation Patterns for Genes with Different Fates following a Single Whole-Genome Duplication in Flowering Plants.</title>
        <authorList>
            <person name="Shi T."/>
            <person name="Rahmani R.S."/>
            <person name="Gugger P.F."/>
            <person name="Wang M."/>
            <person name="Li H."/>
            <person name="Zhang Y."/>
            <person name="Li Z."/>
            <person name="Wang Q."/>
            <person name="Van de Peer Y."/>
            <person name="Marchal K."/>
            <person name="Chen J."/>
        </authorList>
    </citation>
    <scope>NUCLEOTIDE SEQUENCE [LARGE SCALE GENOMIC DNA]</scope>
    <source>
        <tissue evidence="2">Leaf</tissue>
    </source>
</reference>
<keyword evidence="3" id="KW-1185">Reference proteome</keyword>
<feature type="region of interest" description="Disordered" evidence="1">
    <location>
        <begin position="1"/>
        <end position="20"/>
    </location>
</feature>
<feature type="compositionally biased region" description="Polar residues" evidence="1">
    <location>
        <begin position="79"/>
        <end position="106"/>
    </location>
</feature>
<organism evidence="2 3">
    <name type="scientific">Nelumbo nucifera</name>
    <name type="common">Sacred lotus</name>
    <dbReference type="NCBI Taxonomy" id="4432"/>
    <lineage>
        <taxon>Eukaryota</taxon>
        <taxon>Viridiplantae</taxon>
        <taxon>Streptophyta</taxon>
        <taxon>Embryophyta</taxon>
        <taxon>Tracheophyta</taxon>
        <taxon>Spermatophyta</taxon>
        <taxon>Magnoliopsida</taxon>
        <taxon>Proteales</taxon>
        <taxon>Nelumbonaceae</taxon>
        <taxon>Nelumbo</taxon>
    </lineage>
</organism>
<comment type="caution">
    <text evidence="2">The sequence shown here is derived from an EMBL/GenBank/DDBJ whole genome shotgun (WGS) entry which is preliminary data.</text>
</comment>
<dbReference type="EMBL" id="DUZY01000003">
    <property type="protein sequence ID" value="DAD32978.1"/>
    <property type="molecule type" value="Genomic_DNA"/>
</dbReference>
<feature type="region of interest" description="Disordered" evidence="1">
    <location>
        <begin position="39"/>
        <end position="123"/>
    </location>
</feature>
<gene>
    <name evidence="2" type="ORF">HUJ06_011829</name>
</gene>
<sequence>MEESRINQLESTMESLASRQEQLRKEMHEMLANMNQCLEQLTLNPSQEPGESSNNRVTSGKGSRHKGLNQPLQTPPSPLNWQSWISQGTTGTSTQRVGSAELSSSSRCKEPKSMRKFNLLPTI</sequence>
<dbReference type="AlphaFoldDB" id="A0A822YUR1"/>
<accession>A0A822YUR1</accession>
<name>A0A822YUR1_NELNU</name>
<evidence type="ECO:0000256" key="1">
    <source>
        <dbReference type="SAM" id="MobiDB-lite"/>
    </source>
</evidence>